<protein>
    <submittedName>
        <fullName evidence="1">Uncharacterized protein</fullName>
    </submittedName>
</protein>
<reference evidence="1 2" key="1">
    <citation type="submission" date="2024-01" db="EMBL/GenBank/DDBJ databases">
        <title>The complete chloroplast genome sequence of Lithospermum erythrorhizon: insights into the phylogenetic relationship among Boraginaceae species and the maternal lineages of purple gromwells.</title>
        <authorList>
            <person name="Okada T."/>
            <person name="Watanabe K."/>
        </authorList>
    </citation>
    <scope>NUCLEOTIDE SEQUENCE [LARGE SCALE GENOMIC DNA]</scope>
</reference>
<name>A0AAV3Q0Q4_LITER</name>
<evidence type="ECO:0000313" key="2">
    <source>
        <dbReference type="Proteomes" id="UP001454036"/>
    </source>
</evidence>
<gene>
    <name evidence="1" type="ORF">LIER_38361</name>
</gene>
<accession>A0AAV3Q0Q4</accession>
<organism evidence="1 2">
    <name type="scientific">Lithospermum erythrorhizon</name>
    <name type="common">Purple gromwell</name>
    <name type="synonym">Lithospermum officinale var. erythrorhizon</name>
    <dbReference type="NCBI Taxonomy" id="34254"/>
    <lineage>
        <taxon>Eukaryota</taxon>
        <taxon>Viridiplantae</taxon>
        <taxon>Streptophyta</taxon>
        <taxon>Embryophyta</taxon>
        <taxon>Tracheophyta</taxon>
        <taxon>Spermatophyta</taxon>
        <taxon>Magnoliopsida</taxon>
        <taxon>eudicotyledons</taxon>
        <taxon>Gunneridae</taxon>
        <taxon>Pentapetalae</taxon>
        <taxon>asterids</taxon>
        <taxon>lamiids</taxon>
        <taxon>Boraginales</taxon>
        <taxon>Boraginaceae</taxon>
        <taxon>Boraginoideae</taxon>
        <taxon>Lithospermeae</taxon>
        <taxon>Lithospermum</taxon>
    </lineage>
</organism>
<keyword evidence="2" id="KW-1185">Reference proteome</keyword>
<dbReference type="Proteomes" id="UP001454036">
    <property type="component" value="Unassembled WGS sequence"/>
</dbReference>
<sequence length="100" mass="11358">MTLLLEDFFVFYAAYQHLFSHAVQINIVAVDLTNFLNLLSLPQSLGQNQNLILFPHQRNVVAPVSQLRASDACSLVNPVTKYPFLVVLGFSFTFLLHFLF</sequence>
<proteinExistence type="predicted"/>
<dbReference type="EMBL" id="BAABME010019338">
    <property type="protein sequence ID" value="GAA0156868.1"/>
    <property type="molecule type" value="Genomic_DNA"/>
</dbReference>
<comment type="caution">
    <text evidence="1">The sequence shown here is derived from an EMBL/GenBank/DDBJ whole genome shotgun (WGS) entry which is preliminary data.</text>
</comment>
<evidence type="ECO:0000313" key="1">
    <source>
        <dbReference type="EMBL" id="GAA0156868.1"/>
    </source>
</evidence>
<dbReference type="AlphaFoldDB" id="A0AAV3Q0Q4"/>